<gene>
    <name evidence="1" type="ORF">ASIM_LOCUS6064</name>
</gene>
<reference evidence="3" key="1">
    <citation type="submission" date="2017-02" db="UniProtKB">
        <authorList>
            <consortium name="WormBaseParasite"/>
        </authorList>
    </citation>
    <scope>IDENTIFICATION</scope>
</reference>
<dbReference type="Proteomes" id="UP000267096">
    <property type="component" value="Unassembled WGS sequence"/>
</dbReference>
<protein>
    <submittedName>
        <fullName evidence="3">AGC-kinase C-terminal domain-containing protein</fullName>
    </submittedName>
</protein>
<dbReference type="AlphaFoldDB" id="A0A0M3JF81"/>
<proteinExistence type="predicted"/>
<sequence length="125" mass="14291">MLCQELQAKDGIDFMDESMDLTPYLKDLQDVDANDLGEEFLEKQKLIENDIIYQGPFSNAHYTDLDLRESDMFNEDKLVGLPSSQSTAYDITSDVQLSGRKIGLKSEIPWEDNEKMSKKECSNDI</sequence>
<keyword evidence="2" id="KW-1185">Reference proteome</keyword>
<evidence type="ECO:0000313" key="1">
    <source>
        <dbReference type="EMBL" id="VDK26464.1"/>
    </source>
</evidence>
<evidence type="ECO:0000313" key="2">
    <source>
        <dbReference type="Proteomes" id="UP000267096"/>
    </source>
</evidence>
<organism evidence="3">
    <name type="scientific">Anisakis simplex</name>
    <name type="common">Herring worm</name>
    <dbReference type="NCBI Taxonomy" id="6269"/>
    <lineage>
        <taxon>Eukaryota</taxon>
        <taxon>Metazoa</taxon>
        <taxon>Ecdysozoa</taxon>
        <taxon>Nematoda</taxon>
        <taxon>Chromadorea</taxon>
        <taxon>Rhabditida</taxon>
        <taxon>Spirurina</taxon>
        <taxon>Ascaridomorpha</taxon>
        <taxon>Ascaridoidea</taxon>
        <taxon>Anisakidae</taxon>
        <taxon>Anisakis</taxon>
        <taxon>Anisakis simplex complex</taxon>
    </lineage>
</organism>
<dbReference type="EMBL" id="UYRR01012678">
    <property type="protein sequence ID" value="VDK26464.1"/>
    <property type="molecule type" value="Genomic_DNA"/>
</dbReference>
<reference evidence="1 2" key="2">
    <citation type="submission" date="2018-11" db="EMBL/GenBank/DDBJ databases">
        <authorList>
            <consortium name="Pathogen Informatics"/>
        </authorList>
    </citation>
    <scope>NUCLEOTIDE SEQUENCE [LARGE SCALE GENOMIC DNA]</scope>
</reference>
<name>A0A0M3JF81_ANISI</name>
<accession>A0A0M3JF81</accession>
<dbReference type="OrthoDB" id="10039716at2759"/>
<evidence type="ECO:0000313" key="3">
    <source>
        <dbReference type="WBParaSite" id="ASIM_0000628101-mRNA-1"/>
    </source>
</evidence>
<dbReference type="WBParaSite" id="ASIM_0000628101-mRNA-1">
    <property type="protein sequence ID" value="ASIM_0000628101-mRNA-1"/>
    <property type="gene ID" value="ASIM_0000628101"/>
</dbReference>